<evidence type="ECO:0000256" key="3">
    <source>
        <dbReference type="ARBA" id="ARBA00022448"/>
    </source>
</evidence>
<dbReference type="HAMAP" id="MF_00310">
    <property type="entry name" value="ATP_synth_B_arch"/>
    <property type="match status" value="1"/>
</dbReference>
<evidence type="ECO:0000259" key="12">
    <source>
        <dbReference type="Pfam" id="PF25767"/>
    </source>
</evidence>
<dbReference type="Pfam" id="PF12612">
    <property type="entry name" value="TFCD_C"/>
    <property type="match status" value="1"/>
</dbReference>
<comment type="similarity">
    <text evidence="1">Belongs to the ATPase alpha/beta chains family.</text>
</comment>
<dbReference type="InterPro" id="IPR020003">
    <property type="entry name" value="ATPase_a/bsu_AS"/>
</dbReference>
<feature type="domain" description="ATPase F1/V1/A1 complex alpha/beta subunit N-terminal" evidence="9">
    <location>
        <begin position="1233"/>
        <end position="1293"/>
    </location>
</feature>
<organism evidence="13 14">
    <name type="scientific">Piloderma croceum (strain F 1598)</name>
    <dbReference type="NCBI Taxonomy" id="765440"/>
    <lineage>
        <taxon>Eukaryota</taxon>
        <taxon>Fungi</taxon>
        <taxon>Dikarya</taxon>
        <taxon>Basidiomycota</taxon>
        <taxon>Agaricomycotina</taxon>
        <taxon>Agaricomycetes</taxon>
        <taxon>Agaricomycetidae</taxon>
        <taxon>Atheliales</taxon>
        <taxon>Atheliaceae</taxon>
        <taxon>Piloderma</taxon>
    </lineage>
</organism>
<keyword evidence="5" id="KW-0406">Ion transport</keyword>
<dbReference type="HOGENOM" id="CLU_240698_0_0_1"/>
<reference evidence="13 14" key="1">
    <citation type="submission" date="2014-04" db="EMBL/GenBank/DDBJ databases">
        <authorList>
            <consortium name="DOE Joint Genome Institute"/>
            <person name="Kuo A."/>
            <person name="Tarkka M."/>
            <person name="Buscot F."/>
            <person name="Kohler A."/>
            <person name="Nagy L.G."/>
            <person name="Floudas D."/>
            <person name="Copeland A."/>
            <person name="Barry K.W."/>
            <person name="Cichocki N."/>
            <person name="Veneault-Fourrey C."/>
            <person name="LaButti K."/>
            <person name="Lindquist E.A."/>
            <person name="Lipzen A."/>
            <person name="Lundell T."/>
            <person name="Morin E."/>
            <person name="Murat C."/>
            <person name="Sun H."/>
            <person name="Tunlid A."/>
            <person name="Henrissat B."/>
            <person name="Grigoriev I.V."/>
            <person name="Hibbett D.S."/>
            <person name="Martin F."/>
            <person name="Nordberg H.P."/>
            <person name="Cantor M.N."/>
            <person name="Hua S.X."/>
        </authorList>
    </citation>
    <scope>NUCLEOTIDE SEQUENCE [LARGE SCALE GENOMIC DNA]</scope>
    <source>
        <strain evidence="13 14">F 1598</strain>
    </source>
</reference>
<dbReference type="SUPFAM" id="SSF52540">
    <property type="entry name" value="P-loop containing nucleoside triphosphate hydrolases"/>
    <property type="match status" value="1"/>
</dbReference>
<evidence type="ECO:0000256" key="1">
    <source>
        <dbReference type="ARBA" id="ARBA00008936"/>
    </source>
</evidence>
<dbReference type="Proteomes" id="UP000054166">
    <property type="component" value="Unassembled WGS sequence"/>
</dbReference>
<dbReference type="InParanoid" id="A0A0C3GC83"/>
<evidence type="ECO:0000259" key="10">
    <source>
        <dbReference type="Pfam" id="PF12612"/>
    </source>
</evidence>
<dbReference type="EMBL" id="KN832975">
    <property type="protein sequence ID" value="KIM89334.1"/>
    <property type="molecule type" value="Genomic_DNA"/>
</dbReference>
<gene>
    <name evidence="13" type="ORF">PILCRDRAFT_813268</name>
</gene>
<reference evidence="14" key="2">
    <citation type="submission" date="2015-01" db="EMBL/GenBank/DDBJ databases">
        <title>Evolutionary Origins and Diversification of the Mycorrhizal Mutualists.</title>
        <authorList>
            <consortium name="DOE Joint Genome Institute"/>
            <consortium name="Mycorrhizal Genomics Consortium"/>
            <person name="Kohler A."/>
            <person name="Kuo A."/>
            <person name="Nagy L.G."/>
            <person name="Floudas D."/>
            <person name="Copeland A."/>
            <person name="Barry K.W."/>
            <person name="Cichocki N."/>
            <person name="Veneault-Fourrey C."/>
            <person name="LaButti K."/>
            <person name="Lindquist E.A."/>
            <person name="Lipzen A."/>
            <person name="Lundell T."/>
            <person name="Morin E."/>
            <person name="Murat C."/>
            <person name="Riley R."/>
            <person name="Ohm R."/>
            <person name="Sun H."/>
            <person name="Tunlid A."/>
            <person name="Henrissat B."/>
            <person name="Grigoriev I.V."/>
            <person name="Hibbett D.S."/>
            <person name="Martin F."/>
        </authorList>
    </citation>
    <scope>NUCLEOTIDE SEQUENCE [LARGE SCALE GENOMIC DNA]</scope>
    <source>
        <strain evidence="14">F 1598</strain>
    </source>
</reference>
<keyword evidence="4" id="KW-0375">Hydrogen ion transport</keyword>
<dbReference type="PANTHER" id="PTHR43389:SF4">
    <property type="entry name" value="V-TYPE PROTON ATPASE SUBUNIT B"/>
    <property type="match status" value="1"/>
</dbReference>
<dbReference type="InterPro" id="IPR027417">
    <property type="entry name" value="P-loop_NTPase"/>
</dbReference>
<dbReference type="InterPro" id="IPR000194">
    <property type="entry name" value="ATPase_F1/V1/A1_a/bsu_nucl-bd"/>
</dbReference>
<dbReference type="OrthoDB" id="1735853at2759"/>
<dbReference type="Pfam" id="PF22919">
    <property type="entry name" value="ATP-synt_VA_C"/>
    <property type="match status" value="1"/>
</dbReference>
<dbReference type="Pfam" id="PF02874">
    <property type="entry name" value="ATP-synt_ab_N"/>
    <property type="match status" value="1"/>
</dbReference>
<evidence type="ECO:0000256" key="4">
    <source>
        <dbReference type="ARBA" id="ARBA00022781"/>
    </source>
</evidence>
<dbReference type="GO" id="GO:0033180">
    <property type="term" value="C:proton-transporting V-type ATPase, V1 domain"/>
    <property type="evidence" value="ECO:0007669"/>
    <property type="project" value="InterPro"/>
</dbReference>
<dbReference type="InterPro" id="IPR055190">
    <property type="entry name" value="ATP-synt_VA_C"/>
</dbReference>
<evidence type="ECO:0000313" key="13">
    <source>
        <dbReference type="EMBL" id="KIM89334.1"/>
    </source>
</evidence>
<dbReference type="CDD" id="cd18118">
    <property type="entry name" value="ATP-synt_V_A-type_beta_N"/>
    <property type="match status" value="1"/>
</dbReference>
<dbReference type="NCBIfam" id="TIGR01040">
    <property type="entry name" value="V-ATPase_V1_B"/>
    <property type="match status" value="1"/>
</dbReference>
<dbReference type="InterPro" id="IPR004100">
    <property type="entry name" value="ATPase_F1/V1/A1_a/bsu_N"/>
</dbReference>
<accession>A0A0C3GC83</accession>
<dbReference type="InterPro" id="IPR022577">
    <property type="entry name" value="TBCD_C"/>
</dbReference>
<dbReference type="CDD" id="cd18112">
    <property type="entry name" value="ATP-synt_V_A-type_beta_C"/>
    <property type="match status" value="1"/>
</dbReference>
<dbReference type="GO" id="GO:0007035">
    <property type="term" value="P:vacuolar acidification"/>
    <property type="evidence" value="ECO:0007669"/>
    <property type="project" value="TreeGrafter"/>
</dbReference>
<evidence type="ECO:0000259" key="9">
    <source>
        <dbReference type="Pfam" id="PF02874"/>
    </source>
</evidence>
<evidence type="ECO:0000256" key="2">
    <source>
        <dbReference type="ARBA" id="ARBA00013419"/>
    </source>
</evidence>
<dbReference type="GO" id="GO:0046034">
    <property type="term" value="P:ATP metabolic process"/>
    <property type="evidence" value="ECO:0007669"/>
    <property type="project" value="InterPro"/>
</dbReference>
<dbReference type="PROSITE" id="PS00152">
    <property type="entry name" value="ATPASE_ALPHA_BETA"/>
    <property type="match status" value="1"/>
</dbReference>
<dbReference type="FunFam" id="3.40.50.12240:FF:000001">
    <property type="entry name" value="V-type proton ATPase subunit B, brain"/>
    <property type="match status" value="1"/>
</dbReference>
<dbReference type="SUPFAM" id="SSF48371">
    <property type="entry name" value="ARM repeat"/>
    <property type="match status" value="1"/>
</dbReference>
<dbReference type="InterPro" id="IPR016024">
    <property type="entry name" value="ARM-type_fold"/>
</dbReference>
<protein>
    <recommendedName>
        <fullName evidence="2">V-type proton ATPase subunit B</fullName>
    </recommendedName>
    <alternativeName>
        <fullName evidence="6">Vacuolar proton pump subunit B</fullName>
    </alternativeName>
</protein>
<evidence type="ECO:0000259" key="8">
    <source>
        <dbReference type="Pfam" id="PF00006"/>
    </source>
</evidence>
<dbReference type="InterPro" id="IPR011989">
    <property type="entry name" value="ARM-like"/>
</dbReference>
<feature type="domain" description="Tubulin-folding cofactor D C-terminal" evidence="10">
    <location>
        <begin position="867"/>
        <end position="1064"/>
    </location>
</feature>
<dbReference type="NCBIfam" id="NF003235">
    <property type="entry name" value="PRK04196.1"/>
    <property type="match status" value="1"/>
</dbReference>
<feature type="domain" description="ATP synthase A/B type C-terminal" evidence="11">
    <location>
        <begin position="1583"/>
        <end position="1682"/>
    </location>
</feature>
<dbReference type="Pfam" id="PF23579">
    <property type="entry name" value="ARM_TBCD"/>
    <property type="match status" value="1"/>
</dbReference>
<name>A0A0C3GC83_PILCF</name>
<dbReference type="STRING" id="765440.A0A0C3GC83"/>
<dbReference type="GO" id="GO:0046961">
    <property type="term" value="F:proton-transporting ATPase activity, rotational mechanism"/>
    <property type="evidence" value="ECO:0007669"/>
    <property type="project" value="InterPro"/>
</dbReference>
<feature type="domain" description="ATPase F1/V1/A1 complex alpha/beta subunit nucleotide-binding" evidence="8">
    <location>
        <begin position="1350"/>
        <end position="1577"/>
    </location>
</feature>
<dbReference type="GO" id="GO:0005524">
    <property type="term" value="F:ATP binding"/>
    <property type="evidence" value="ECO:0007669"/>
    <property type="project" value="InterPro"/>
</dbReference>
<dbReference type="Gene3D" id="3.40.50.12240">
    <property type="match status" value="1"/>
</dbReference>
<evidence type="ECO:0000256" key="5">
    <source>
        <dbReference type="ARBA" id="ARBA00023065"/>
    </source>
</evidence>
<feature type="compositionally biased region" description="Basic and acidic residues" evidence="7">
    <location>
        <begin position="1696"/>
        <end position="1707"/>
    </location>
</feature>
<dbReference type="InterPro" id="IPR022879">
    <property type="entry name" value="V-ATPase_su_B/beta"/>
</dbReference>
<proteinExistence type="inferred from homology"/>
<dbReference type="FunCoup" id="A0A0C3GC83">
    <property type="interactions" value="464"/>
</dbReference>
<evidence type="ECO:0000259" key="11">
    <source>
        <dbReference type="Pfam" id="PF22919"/>
    </source>
</evidence>
<evidence type="ECO:0000256" key="6">
    <source>
        <dbReference type="ARBA" id="ARBA00030314"/>
    </source>
</evidence>
<feature type="domain" description="Tubulin-folding cofactor D ARM repeats" evidence="12">
    <location>
        <begin position="323"/>
        <end position="519"/>
    </location>
</feature>
<dbReference type="Pfam" id="PF00006">
    <property type="entry name" value="ATP-synt_ab"/>
    <property type="match status" value="1"/>
</dbReference>
<dbReference type="Pfam" id="PF25767">
    <property type="entry name" value="ARM_TBCD_2nd"/>
    <property type="match status" value="1"/>
</dbReference>
<feature type="region of interest" description="Disordered" evidence="7">
    <location>
        <begin position="1684"/>
        <end position="1707"/>
    </location>
</feature>
<dbReference type="InterPro" id="IPR058033">
    <property type="entry name" value="ARM_TBCD_2nd"/>
</dbReference>
<sequence length="1707" mass="190315">MEDEITEGKLFGTFEKYDEFSSIQQALLAVDLAVEPDRDEDLQESDLLRKLSNILDEYQEQSYLLDPFLEQLVVPVVDSLKTHARISVSAVGPISTARVDRVSRLLYQYIKCRGYKTIIRFFPHQIADMSIAIDYMLIPNGPTQTFSMWSLRYVILLWLSLICMIPFDLEQLDDPDHIGKTADALEALAKDHLGKAGLEREGSAILLSRFYMRKDTRSRFHAFLDFSYTSLQGSPDLFMSIGLLQVLCEVVKSGPAEQVQAKVPEFFMIGSAIDHCTVLESNTIVRKLKIKLLSRLALRLLPARNKVIRQARVLTGGASSGGFETASGEDFEVPEDVENIFETLFNGLQDRDTVVRWSSAKGTARVAERLPTDFADQVLDTITGLFAIHSLAAANLYDLPAIAESTWHGACLASAEMARRGLVAVHKLTELIEWLSKALYFDIRKGAHSIGSNVRDAAAYVLWALARAQDAAALALHADNLARRLVTVSLFDREIHIRRAASAAFQEHVGRMSLFPHGIDVLRKTDFYAVSVRRNSFTIAAPQVAEHLEYRPFLIDHLLTVTLRHWDVSMRQLGSQSLRVICELDILVLGPDCARRAAQLFESVDMLDIHGGLLALTELATAYRNLGRSGDDQRRETFRLLAKVPQDVIQAPRNELVTAAACQLIANSISMTDIQLDHKATVPHWRRIVDVGLRHRSRQVQEAAAQAMATVSKFVDCLRACTLIREFRSGPPFMQQSLGRFLGVLDYDAHPHGLLEARQCLLESIKLSSPKRMPNIEARCNCYFAISQILNTIIPRLSEHLSSGLVCELFDALLDGLEDYTLDERGDVGSWVRMACIRGLTSFAEVLFSNAAALPDFAEYLPPVKYHAAVSGILRQGVERLDNVRYIAGEHITRLLVLPSPTVADSSQWRIEGETLMKDLFLTDAESDGWNDSAWLFPRAVKLLQVEKYRTSILAGLVVSVGTRTASTRGPVSSSLVAYARDLPMKSSACSDYDLVTFVKDLIAHAKSHLTQNAIVIPTLQCFNILIGGDALDRLSEDQEGLKCLQELLALTLRNVARLKSVERILESMKLVVNLLPFSRLASVCVPHLVDFLVHLFPKVRTDTAEYIYLTLQSKDLEVDTDEAEEILLETEWWVQPSIPSILYSILKPGPQLTLPSLKYYLSANREKVTRIVECSRLVRQCKFSLTYLSLSIDFIAMAPDPRLSDKELAAINAAAVTQEYHVQPHLDYRTVPLVVLDNVKFPSYNEIVQLTLPDGSKRGGQVLEVQGKKAIVQVFEGTSGVDVKATHVEFTGSSMKLPVAEDMLGRIFNGSGNPIDQGPKVFAEDYLDINGSPINPYSRIYPEEMIQTGISTIDTMNSIARGQKIPIFSAAGLPHNEIAAQIVRQAGLVKGPTKGALDGHEDNFSVVFAAMGVNMETARFFKEDFESNGSLDRVTLFLNLANDPTIERIITPRLALTTAEYYAYQLEKHVLVILTDMSSYADALREVSAAREEVPGRRGYPGYMYTDLSTIYERAGRVEGRNGSITQIPILTMPNDDITHPIPDLTGYITEGQIFVDRQLHNRQIYPPINVLPSLSRLMKSAIGEKLTRKDHGDVSNQLYAKYAIGRDAAAMKAVVGEEALSSEDKLALEFLDKFEHQFVGQGAYESRSIFDSLDLAWSLLRIFPKEQLNRINPKIISEFYGRKPTKKPTSGGGDEFKADEKLIDA</sequence>
<dbReference type="Gene3D" id="1.25.10.10">
    <property type="entry name" value="Leucine-rich Repeat Variant"/>
    <property type="match status" value="1"/>
</dbReference>
<dbReference type="CDD" id="cd01135">
    <property type="entry name" value="V_A-ATPase_B"/>
    <property type="match status" value="1"/>
</dbReference>
<keyword evidence="14" id="KW-1185">Reference proteome</keyword>
<dbReference type="PANTHER" id="PTHR43389">
    <property type="entry name" value="V-TYPE PROTON ATPASE SUBUNIT B"/>
    <property type="match status" value="1"/>
</dbReference>
<evidence type="ECO:0000256" key="7">
    <source>
        <dbReference type="SAM" id="MobiDB-lite"/>
    </source>
</evidence>
<dbReference type="InterPro" id="IPR005723">
    <property type="entry name" value="ATPase_V1-cplx_bsu"/>
</dbReference>
<keyword evidence="3" id="KW-0813">Transport</keyword>
<evidence type="ECO:0000313" key="14">
    <source>
        <dbReference type="Proteomes" id="UP000054166"/>
    </source>
</evidence>